<dbReference type="PANTHER" id="PTHR45625">
    <property type="entry name" value="PEPTIDYL-PROLYL CIS-TRANS ISOMERASE-RELATED"/>
    <property type="match status" value="1"/>
</dbReference>
<feature type="region of interest" description="Disordered" evidence="16">
    <location>
        <begin position="218"/>
        <end position="371"/>
    </location>
</feature>
<keyword evidence="8" id="KW-0413">Isomerase</keyword>
<evidence type="ECO:0000256" key="6">
    <source>
        <dbReference type="ARBA" id="ARBA00023110"/>
    </source>
</evidence>
<dbReference type="PROSITE" id="PS00170">
    <property type="entry name" value="CSA_PPIASE_1"/>
    <property type="match status" value="1"/>
</dbReference>
<evidence type="ECO:0000256" key="11">
    <source>
        <dbReference type="ARBA" id="ARBA00055615"/>
    </source>
</evidence>
<evidence type="ECO:0000313" key="18">
    <source>
        <dbReference type="EMBL" id="GMK56903.1"/>
    </source>
</evidence>
<dbReference type="PRINTS" id="PR00153">
    <property type="entry name" value="CSAPPISMRASE"/>
</dbReference>
<dbReference type="Pfam" id="PF00160">
    <property type="entry name" value="Pro_isomerase"/>
    <property type="match status" value="1"/>
</dbReference>
<evidence type="ECO:0000256" key="5">
    <source>
        <dbReference type="ARBA" id="ARBA00022728"/>
    </source>
</evidence>
<evidence type="ECO:0000256" key="10">
    <source>
        <dbReference type="ARBA" id="ARBA00038509"/>
    </source>
</evidence>
<dbReference type="PROSITE" id="PS50072">
    <property type="entry name" value="CSA_PPIASE_2"/>
    <property type="match status" value="1"/>
</dbReference>
<evidence type="ECO:0000259" key="17">
    <source>
        <dbReference type="PROSITE" id="PS50072"/>
    </source>
</evidence>
<feature type="domain" description="PPIase cyclophilin-type" evidence="17">
    <location>
        <begin position="18"/>
        <end position="167"/>
    </location>
</feature>
<feature type="compositionally biased region" description="Basic and acidic residues" evidence="16">
    <location>
        <begin position="357"/>
        <end position="371"/>
    </location>
</feature>
<evidence type="ECO:0000256" key="13">
    <source>
        <dbReference type="ARBA" id="ARBA00071024"/>
    </source>
</evidence>
<keyword evidence="6" id="KW-0697">Rotamase</keyword>
<dbReference type="Gene3D" id="2.40.100.10">
    <property type="entry name" value="Cyclophilin-like"/>
    <property type="match status" value="1"/>
</dbReference>
<dbReference type="GO" id="GO:0006457">
    <property type="term" value="P:protein folding"/>
    <property type="evidence" value="ECO:0007669"/>
    <property type="project" value="InterPro"/>
</dbReference>
<dbReference type="GO" id="GO:0071013">
    <property type="term" value="C:catalytic step 2 spliceosome"/>
    <property type="evidence" value="ECO:0007669"/>
    <property type="project" value="TreeGrafter"/>
</dbReference>
<feature type="compositionally biased region" description="Basic and acidic residues" evidence="16">
    <location>
        <begin position="230"/>
        <end position="239"/>
    </location>
</feature>
<evidence type="ECO:0000256" key="14">
    <source>
        <dbReference type="ARBA" id="ARBA00082698"/>
    </source>
</evidence>
<evidence type="ECO:0000256" key="16">
    <source>
        <dbReference type="SAM" id="MobiDB-lite"/>
    </source>
</evidence>
<organism evidence="18 19">
    <name type="scientific">Cutaneotrichosporon spelunceum</name>
    <dbReference type="NCBI Taxonomy" id="1672016"/>
    <lineage>
        <taxon>Eukaryota</taxon>
        <taxon>Fungi</taxon>
        <taxon>Dikarya</taxon>
        <taxon>Basidiomycota</taxon>
        <taxon>Agaricomycotina</taxon>
        <taxon>Tremellomycetes</taxon>
        <taxon>Trichosporonales</taxon>
        <taxon>Trichosporonaceae</taxon>
        <taxon>Cutaneotrichosporon</taxon>
    </lineage>
</organism>
<dbReference type="FunFam" id="2.40.100.10:FF:000007">
    <property type="entry name" value="Peptidyl-prolyl cis-trans isomerase CWC27 homolog"/>
    <property type="match status" value="1"/>
</dbReference>
<evidence type="ECO:0000256" key="4">
    <source>
        <dbReference type="ARBA" id="ARBA00013194"/>
    </source>
</evidence>
<sequence>MSNLYSTEPTPTGKVVVDTTAGEIEIELWGKENPKAVRNFVQLAMEGYYDGVIFHRVVKGFIVQTGDPLGSGKGGESIYGEPFQDEIHSRLKFNRRGLVGMANNGKRHTNNSQWFITLDRADELNGKHTLFGRIHGPTYYNVLNIGNLDVDGEERPLVPPKIKGIRIIENPFDDIVPRITAAEKRAQQQARLEAKVEMEKREKRARAKKNTGLLSFGEAEEEDASAVSVKKKDMGRHDLVASSSSTKEKKSKKPLPDLSEETPKVDEQPKQRASERERKAVDLKSIREQHERERSGKSSSRKEDIERMQEDLRMMKKQMGQDSDTDSEDEEQRRKRRRGPSALEQELAKYQNARGRAAREKWSAKDKRSKDDDLLRDLDLFSKKVMEAEADEEAMDENGDVAEAGLEVDDDVGWLRHSLKFEHEISDETRRAEDEYEVIDPRAKARAVAAEDERVTKAKRRRD</sequence>
<feature type="compositionally biased region" description="Basic and acidic residues" evidence="16">
    <location>
        <begin position="261"/>
        <end position="314"/>
    </location>
</feature>
<evidence type="ECO:0000256" key="3">
    <source>
        <dbReference type="ARBA" id="ARBA00011524"/>
    </source>
</evidence>
<dbReference type="Proteomes" id="UP001222932">
    <property type="component" value="Unassembled WGS sequence"/>
</dbReference>
<keyword evidence="9" id="KW-0539">Nucleus</keyword>
<evidence type="ECO:0000256" key="2">
    <source>
        <dbReference type="ARBA" id="ARBA00004123"/>
    </source>
</evidence>
<dbReference type="CDD" id="cd01925">
    <property type="entry name" value="cyclophilin_CeCYP16-like"/>
    <property type="match status" value="1"/>
</dbReference>
<evidence type="ECO:0000256" key="8">
    <source>
        <dbReference type="ARBA" id="ARBA00023235"/>
    </source>
</evidence>
<evidence type="ECO:0000313" key="19">
    <source>
        <dbReference type="Proteomes" id="UP001222932"/>
    </source>
</evidence>
<dbReference type="InterPro" id="IPR044666">
    <property type="entry name" value="Cyclophilin_A-like"/>
</dbReference>
<dbReference type="InterPro" id="IPR029000">
    <property type="entry name" value="Cyclophilin-like_dom_sf"/>
</dbReference>
<dbReference type="PANTHER" id="PTHR45625:SF6">
    <property type="entry name" value="SPLICEOSOME-ASSOCIATED PROTEIN CWC27 HOMOLOG"/>
    <property type="match status" value="1"/>
</dbReference>
<comment type="subcellular location">
    <subcellularLocation>
        <location evidence="2">Nucleus</location>
    </subcellularLocation>
</comment>
<evidence type="ECO:0000256" key="7">
    <source>
        <dbReference type="ARBA" id="ARBA00023187"/>
    </source>
</evidence>
<dbReference type="InterPro" id="IPR002130">
    <property type="entry name" value="Cyclophilin-type_PPIase_dom"/>
</dbReference>
<reference evidence="18" key="1">
    <citation type="journal article" date="2023" name="BMC Genomics">
        <title>Chromosome-level genome assemblies of Cutaneotrichosporon spp. (Trichosporonales, Basidiomycota) reveal imbalanced evolution between nucleotide sequences and chromosome synteny.</title>
        <authorList>
            <person name="Kobayashi Y."/>
            <person name="Kayamori A."/>
            <person name="Aoki K."/>
            <person name="Shiwa Y."/>
            <person name="Matsutani M."/>
            <person name="Fujita N."/>
            <person name="Sugita T."/>
            <person name="Iwasaki W."/>
            <person name="Tanaka N."/>
            <person name="Takashima M."/>
        </authorList>
    </citation>
    <scope>NUCLEOTIDE SEQUENCE</scope>
    <source>
        <strain evidence="18">HIS016</strain>
    </source>
</reference>
<dbReference type="SUPFAM" id="SSF50891">
    <property type="entry name" value="Cyclophilin-like"/>
    <property type="match status" value="1"/>
</dbReference>
<proteinExistence type="inferred from homology"/>
<dbReference type="EMBL" id="BTCM01000003">
    <property type="protein sequence ID" value="GMK56903.1"/>
    <property type="molecule type" value="Genomic_DNA"/>
</dbReference>
<keyword evidence="5" id="KW-0507">mRNA processing</keyword>
<comment type="subunit">
    <text evidence="3">Associated with the spliceosome.</text>
</comment>
<comment type="caution">
    <text evidence="18">The sequence shown here is derived from an EMBL/GenBank/DDBJ whole genome shotgun (WGS) entry which is preliminary data.</text>
</comment>
<accession>A0AAD3YCA1</accession>
<keyword evidence="19" id="KW-1185">Reference proteome</keyword>
<dbReference type="EC" id="5.2.1.8" evidence="4"/>
<keyword evidence="5" id="KW-0747">Spliceosome</keyword>
<evidence type="ECO:0000256" key="15">
    <source>
        <dbReference type="ARBA" id="ARBA00083804"/>
    </source>
</evidence>
<comment type="catalytic activity">
    <reaction evidence="1">
        <text>[protein]-peptidylproline (omega=180) = [protein]-peptidylproline (omega=0)</text>
        <dbReference type="Rhea" id="RHEA:16237"/>
        <dbReference type="Rhea" id="RHEA-COMP:10747"/>
        <dbReference type="Rhea" id="RHEA-COMP:10748"/>
        <dbReference type="ChEBI" id="CHEBI:83833"/>
        <dbReference type="ChEBI" id="CHEBI:83834"/>
        <dbReference type="EC" id="5.2.1.8"/>
    </reaction>
</comment>
<comment type="similarity">
    <text evidence="10">Belongs to the cyclophilin-type PPIase family. CWC27 subfamily.</text>
</comment>
<evidence type="ECO:0000256" key="12">
    <source>
        <dbReference type="ARBA" id="ARBA00067721"/>
    </source>
</evidence>
<keyword evidence="7" id="KW-0508">mRNA splicing</keyword>
<dbReference type="AlphaFoldDB" id="A0AAD3YCA1"/>
<gene>
    <name evidence="18" type="primary">CWC27</name>
    <name evidence="18" type="ORF">CspeluHIS016_0307430</name>
</gene>
<reference evidence="18" key="2">
    <citation type="submission" date="2023-06" db="EMBL/GenBank/DDBJ databases">
        <authorList>
            <person name="Kobayashi Y."/>
            <person name="Kayamori A."/>
            <person name="Aoki K."/>
            <person name="Shiwa Y."/>
            <person name="Fujita N."/>
            <person name="Sugita T."/>
            <person name="Iwasaki W."/>
            <person name="Tanaka N."/>
            <person name="Takashima M."/>
        </authorList>
    </citation>
    <scope>NUCLEOTIDE SEQUENCE</scope>
    <source>
        <strain evidence="18">HIS016</strain>
    </source>
</reference>
<evidence type="ECO:0000256" key="1">
    <source>
        <dbReference type="ARBA" id="ARBA00000971"/>
    </source>
</evidence>
<comment type="function">
    <text evidence="11">PPIases accelerate the folding of proteins. It catalyzes the cis-trans isomerization of proline imidic peptide bonds in oligopeptides. Involved in pre-mRNA splicing.</text>
</comment>
<evidence type="ECO:0000256" key="9">
    <source>
        <dbReference type="ARBA" id="ARBA00023242"/>
    </source>
</evidence>
<protein>
    <recommendedName>
        <fullName evidence="13">Peptidyl-prolyl isomerase CWC27</fullName>
        <ecNumber evidence="4">5.2.1.8</ecNumber>
    </recommendedName>
    <alternativeName>
        <fullName evidence="12">Peptidyl-prolyl isomerase cwc27</fullName>
    </alternativeName>
    <alternativeName>
        <fullName evidence="14 15">Rotamase CWC27</fullName>
    </alternativeName>
</protein>
<dbReference type="GO" id="GO:0008380">
    <property type="term" value="P:RNA splicing"/>
    <property type="evidence" value="ECO:0007669"/>
    <property type="project" value="UniProtKB-KW"/>
</dbReference>
<dbReference type="InterPro" id="IPR020892">
    <property type="entry name" value="Cyclophilin-type_PPIase_CS"/>
</dbReference>
<name>A0AAD3YCA1_9TREE</name>
<dbReference type="GO" id="GO:0003755">
    <property type="term" value="F:peptidyl-prolyl cis-trans isomerase activity"/>
    <property type="evidence" value="ECO:0007669"/>
    <property type="project" value="UniProtKB-KW"/>
</dbReference>